<dbReference type="GO" id="GO:0003743">
    <property type="term" value="F:translation initiation factor activity"/>
    <property type="evidence" value="ECO:0007669"/>
    <property type="project" value="UniProtKB-KW"/>
</dbReference>
<dbReference type="InterPro" id="IPR051893">
    <property type="entry name" value="HCARs"/>
</dbReference>
<name>A0AA88TA20_9TELE</name>
<dbReference type="PROSITE" id="PS50296">
    <property type="entry name" value="SUI1"/>
    <property type="match status" value="1"/>
</dbReference>
<evidence type="ECO:0000256" key="2">
    <source>
        <dbReference type="ARBA" id="ARBA00007514"/>
    </source>
</evidence>
<evidence type="ECO:0000256" key="13">
    <source>
        <dbReference type="SAM" id="Phobius"/>
    </source>
</evidence>
<keyword evidence="4" id="KW-0396">Initiation factor</keyword>
<dbReference type="SUPFAM" id="SSF55159">
    <property type="entry name" value="eIF1-like"/>
    <property type="match status" value="1"/>
</dbReference>
<feature type="transmembrane region" description="Helical" evidence="13">
    <location>
        <begin position="352"/>
        <end position="372"/>
    </location>
</feature>
<dbReference type="NCBIfam" id="TIGR01159">
    <property type="entry name" value="DRP1"/>
    <property type="match status" value="1"/>
</dbReference>
<feature type="domain" description="SUI1" evidence="15">
    <location>
        <begin position="133"/>
        <end position="200"/>
    </location>
</feature>
<dbReference type="PANTHER" id="PTHR46048:SF7">
    <property type="entry name" value="12-(S)-HYDROXY-5,8,10,14-EICOSATETRAENOIC ACID RECEPTOR"/>
    <property type="match status" value="1"/>
</dbReference>
<dbReference type="InterPro" id="IPR046447">
    <property type="entry name" value="DENR_C"/>
</dbReference>
<dbReference type="Gene3D" id="3.30.780.10">
    <property type="entry name" value="SUI1-like domain"/>
    <property type="match status" value="1"/>
</dbReference>
<evidence type="ECO:0000256" key="6">
    <source>
        <dbReference type="ARBA" id="ARBA00022989"/>
    </source>
</evidence>
<dbReference type="CDD" id="cd11607">
    <property type="entry name" value="DENR_C"/>
    <property type="match status" value="1"/>
</dbReference>
<dbReference type="Pfam" id="PF01253">
    <property type="entry name" value="SUI1"/>
    <property type="match status" value="1"/>
</dbReference>
<evidence type="ECO:0000256" key="3">
    <source>
        <dbReference type="ARBA" id="ARBA00021664"/>
    </source>
</evidence>
<evidence type="ECO:0000256" key="8">
    <source>
        <dbReference type="ARBA" id="ARBA00023136"/>
    </source>
</evidence>
<dbReference type="InterPro" id="IPR036877">
    <property type="entry name" value="SUI1_dom_sf"/>
</dbReference>
<keyword evidence="6 13" id="KW-1133">Transmembrane helix</keyword>
<dbReference type="Gene3D" id="1.20.1070.10">
    <property type="entry name" value="Rhodopsin 7-helix transmembrane proteins"/>
    <property type="match status" value="1"/>
</dbReference>
<evidence type="ECO:0000256" key="10">
    <source>
        <dbReference type="ARBA" id="ARBA00023224"/>
    </source>
</evidence>
<feature type="transmembrane region" description="Helical" evidence="13">
    <location>
        <begin position="445"/>
        <end position="470"/>
    </location>
</feature>
<keyword evidence="4" id="KW-0648">Protein biosynthesis</keyword>
<evidence type="ECO:0000313" key="16">
    <source>
        <dbReference type="EMBL" id="KAK2870770.1"/>
    </source>
</evidence>
<dbReference type="PROSITE" id="PS50262">
    <property type="entry name" value="G_PROTEIN_RECEP_F1_2"/>
    <property type="match status" value="1"/>
</dbReference>
<sequence length="530" mass="60742">MPDYNTQAVLKLYRRDSCNMATTENAESGSPENKVDRADPGAKYPLKVLYCGVCSLPVEYCEYMPEPAKCKQWLEKNFPDVFAKLNLGPKQETTGGGGGGEAPPAGEEEEKKKQKRGGRGQIKQKKKTVPQKVTIAKIPRAKKKYVTRVCGLATFDIELKEAQRFFAQKFSCGASVTAEDEIIIQGDFTDDIIDVIQEKWPEVDDDSIDDLGEFHSGIIIMNNSTMCCTYETPMLDQYLPSVMFTEFVLGLMGNVLALSMFFFHRDTWKPNSIYLAHLALADSLVLFCLPFRADYYRRGKDWVYGDAFCRILLFLLAANRAGGIFFLTAVAVDRYLKIVHPLNRINRMGLRYALWVSFGLWVLIISMTVYLLTDEHFYYLNNHTQCESFNICFGNNSRFNWHNVFYVMQFFIPTAIVIYCTTCITWQLKSKTVDTQGKIKRAMQFIFAVAAVFIICFFPSNISRIAMYVLKLKYNECHYFREANDAFKTSVCFTYFNSVLNPIVYYFSSPAFSGSFRKIYMRLLGKKIED</sequence>
<dbReference type="FunFam" id="3.30.780.10:FF:000004">
    <property type="entry name" value="density-regulated protein-like"/>
    <property type="match status" value="1"/>
</dbReference>
<dbReference type="PROSITE" id="PS00237">
    <property type="entry name" value="G_PROTEIN_RECEP_F1_1"/>
    <property type="match status" value="1"/>
</dbReference>
<evidence type="ECO:0000256" key="5">
    <source>
        <dbReference type="ARBA" id="ARBA00022692"/>
    </source>
</evidence>
<proteinExistence type="inferred from homology"/>
<dbReference type="Proteomes" id="UP001187343">
    <property type="component" value="Unassembled WGS sequence"/>
</dbReference>
<accession>A0AA88TA20</accession>
<feature type="transmembrane region" description="Helical" evidence="13">
    <location>
        <begin position="503"/>
        <end position="520"/>
    </location>
</feature>
<evidence type="ECO:0000256" key="12">
    <source>
        <dbReference type="SAM" id="MobiDB-lite"/>
    </source>
</evidence>
<dbReference type="InterPro" id="IPR017452">
    <property type="entry name" value="GPCR_Rhodpsn_7TM"/>
</dbReference>
<dbReference type="InterPro" id="IPR001950">
    <property type="entry name" value="SUI1"/>
</dbReference>
<feature type="transmembrane region" description="Helical" evidence="13">
    <location>
        <begin position="404"/>
        <end position="424"/>
    </location>
</feature>
<feature type="compositionally biased region" description="Basic residues" evidence="12">
    <location>
        <begin position="113"/>
        <end position="128"/>
    </location>
</feature>
<feature type="domain" description="G-protein coupled receptors family 1 profile" evidence="14">
    <location>
        <begin position="253"/>
        <end position="505"/>
    </location>
</feature>
<evidence type="ECO:0000256" key="1">
    <source>
        <dbReference type="ARBA" id="ARBA00004141"/>
    </source>
</evidence>
<dbReference type="GO" id="GO:0002183">
    <property type="term" value="P:cytoplasmic translational initiation"/>
    <property type="evidence" value="ECO:0007669"/>
    <property type="project" value="UniProtKB-ARBA"/>
</dbReference>
<dbReference type="AlphaFoldDB" id="A0AA88TA20"/>
<feature type="region of interest" description="Disordered" evidence="12">
    <location>
        <begin position="87"/>
        <end position="128"/>
    </location>
</feature>
<dbReference type="GO" id="GO:0004930">
    <property type="term" value="F:G protein-coupled receptor activity"/>
    <property type="evidence" value="ECO:0007669"/>
    <property type="project" value="UniProtKB-KW"/>
</dbReference>
<dbReference type="Pfam" id="PF21023">
    <property type="entry name" value="DENR_N"/>
    <property type="match status" value="1"/>
</dbReference>
<dbReference type="InterPro" id="IPR000276">
    <property type="entry name" value="GPCR_Rhodpsn"/>
</dbReference>
<keyword evidence="7 11" id="KW-0297">G-protein coupled receptor</keyword>
<evidence type="ECO:0000256" key="4">
    <source>
        <dbReference type="ARBA" id="ARBA00022540"/>
    </source>
</evidence>
<dbReference type="InterPro" id="IPR048517">
    <property type="entry name" value="DENR_N"/>
</dbReference>
<evidence type="ECO:0000313" key="17">
    <source>
        <dbReference type="Proteomes" id="UP001187343"/>
    </source>
</evidence>
<evidence type="ECO:0000256" key="9">
    <source>
        <dbReference type="ARBA" id="ARBA00023170"/>
    </source>
</evidence>
<keyword evidence="5 11" id="KW-0812">Transmembrane</keyword>
<evidence type="ECO:0000256" key="11">
    <source>
        <dbReference type="RuleBase" id="RU000688"/>
    </source>
</evidence>
<comment type="caution">
    <text evidence="16">The sequence shown here is derived from an EMBL/GenBank/DDBJ whole genome shotgun (WGS) entry which is preliminary data.</text>
</comment>
<comment type="subcellular location">
    <subcellularLocation>
        <location evidence="1">Membrane</location>
        <topology evidence="1">Multi-pass membrane protein</topology>
    </subcellularLocation>
</comment>
<organism evidence="16 17">
    <name type="scientific">Cirrhinus molitorella</name>
    <name type="common">mud carp</name>
    <dbReference type="NCBI Taxonomy" id="172907"/>
    <lineage>
        <taxon>Eukaryota</taxon>
        <taxon>Metazoa</taxon>
        <taxon>Chordata</taxon>
        <taxon>Craniata</taxon>
        <taxon>Vertebrata</taxon>
        <taxon>Euteleostomi</taxon>
        <taxon>Actinopterygii</taxon>
        <taxon>Neopterygii</taxon>
        <taxon>Teleostei</taxon>
        <taxon>Ostariophysi</taxon>
        <taxon>Cypriniformes</taxon>
        <taxon>Cyprinidae</taxon>
        <taxon>Labeoninae</taxon>
        <taxon>Labeonini</taxon>
        <taxon>Cirrhinus</taxon>
    </lineage>
</organism>
<dbReference type="EMBL" id="JAUYZG010000023">
    <property type="protein sequence ID" value="KAK2870770.1"/>
    <property type="molecule type" value="Genomic_DNA"/>
</dbReference>
<keyword evidence="9 11" id="KW-0675">Receptor</keyword>
<feature type="transmembrane region" description="Helical" evidence="13">
    <location>
        <begin position="312"/>
        <end position="332"/>
    </location>
</feature>
<keyword evidence="17" id="KW-1185">Reference proteome</keyword>
<dbReference type="InterPro" id="IPR005873">
    <property type="entry name" value="DENR_eukaryotes"/>
</dbReference>
<protein>
    <recommendedName>
        <fullName evidence="3">Density-regulated protein</fullName>
    </recommendedName>
</protein>
<evidence type="ECO:0000259" key="14">
    <source>
        <dbReference type="PROSITE" id="PS50262"/>
    </source>
</evidence>
<dbReference type="PRINTS" id="PR00237">
    <property type="entry name" value="GPCRRHODOPSN"/>
</dbReference>
<comment type="similarity">
    <text evidence="11">Belongs to the G-protein coupled receptor 1 family.</text>
</comment>
<feature type="transmembrane region" description="Helical" evidence="13">
    <location>
        <begin position="238"/>
        <end position="262"/>
    </location>
</feature>
<keyword evidence="8 13" id="KW-0472">Membrane</keyword>
<dbReference type="CDD" id="cd15201">
    <property type="entry name" value="7tmA_HCAR1-3"/>
    <property type="match status" value="1"/>
</dbReference>
<feature type="transmembrane region" description="Helical" evidence="13">
    <location>
        <begin position="274"/>
        <end position="292"/>
    </location>
</feature>
<comment type="similarity">
    <text evidence="2">Belongs to the DENR family.</text>
</comment>
<evidence type="ECO:0000256" key="7">
    <source>
        <dbReference type="ARBA" id="ARBA00023040"/>
    </source>
</evidence>
<keyword evidence="10 11" id="KW-0807">Transducer</keyword>
<dbReference type="PANTHER" id="PTHR46048">
    <property type="entry name" value="HYDROXYCARBOXYLIC ACID RECEPTOR 2"/>
    <property type="match status" value="1"/>
</dbReference>
<reference evidence="16" key="1">
    <citation type="submission" date="2023-08" db="EMBL/GenBank/DDBJ databases">
        <title>Chromosome-level Genome Assembly of mud carp (Cirrhinus molitorella).</title>
        <authorList>
            <person name="Liu H."/>
        </authorList>
    </citation>
    <scope>NUCLEOTIDE SEQUENCE</scope>
    <source>
        <strain evidence="16">Prfri</strain>
        <tissue evidence="16">Muscle</tissue>
    </source>
</reference>
<dbReference type="SUPFAM" id="SSF81321">
    <property type="entry name" value="Family A G protein-coupled receptor-like"/>
    <property type="match status" value="1"/>
</dbReference>
<dbReference type="Pfam" id="PF00001">
    <property type="entry name" value="7tm_1"/>
    <property type="match status" value="1"/>
</dbReference>
<evidence type="ECO:0000259" key="15">
    <source>
        <dbReference type="PROSITE" id="PS50296"/>
    </source>
</evidence>
<dbReference type="GO" id="GO:0016020">
    <property type="term" value="C:membrane"/>
    <property type="evidence" value="ECO:0007669"/>
    <property type="project" value="UniProtKB-SubCell"/>
</dbReference>
<gene>
    <name evidence="16" type="ORF">Q8A67_023297</name>
</gene>